<dbReference type="InterPro" id="IPR001304">
    <property type="entry name" value="C-type_lectin-like"/>
</dbReference>
<sequence>MESSCKKEQVFLTVEYEKRYLNVWRQDSHGYSKFYVTPLCVMEIDSINCLRDEYSHAHRHIFGFNIKLWDSKATKVVQNALKQMNVNSSLSNILPLPMEMVRIGLGGTNLTVEVDNQWRSNQDQPHVMDFEFYTRHEHFCNKMISDAKNNTKHFLRAIKPYFEFMMVVRQHETRNFNVTGKSLQNSSFFSELANNTDNKDGIVFLQSKDLNRLTHNIYNKVAFEEEVSADYISSNQEKEIINELFEVLKNQQIQSKDLTKNEWNSVFWEDIYARPDIQADYANEVLKYNENENKFKYDSEKDQKFRENINRNKPKNKKVQKEQFNWFGELFPLGKFPNENKVNNENGEDTKKNEKETVSFDDLKKTLNKENINVKWNGIKFEPKNLKLYRLNTKKLNLSNGLYFKSIVVTNQKTIQQKIEIKAEPKIMLPLTTVMNTEIKSAASNLNPSICPDSWIYYNTTGFCYKVIRQNTTWGDAEKLCVEKESHLASVHSYNENLFITYLANDFTTICDWSGQAWIGLSRADVTSLNFEWTDGSLYGYKSWIRGDSHGSKNNCAALWIGQSCYGENWSIAATHWNPYPCDSKVKNVICKKAPNIQTKNDLWTLIQCWT</sequence>
<dbReference type="InterPro" id="IPR050111">
    <property type="entry name" value="C-type_lectin/snaclec_domain"/>
</dbReference>
<evidence type="ECO:0000259" key="1">
    <source>
        <dbReference type="PROSITE" id="PS50041"/>
    </source>
</evidence>
<dbReference type="SMART" id="SM00034">
    <property type="entry name" value="CLECT"/>
    <property type="match status" value="1"/>
</dbReference>
<dbReference type="InterPro" id="IPR016187">
    <property type="entry name" value="CTDL_fold"/>
</dbReference>
<organism evidence="2 3">
    <name type="scientific">Panagrolaimus superbus</name>
    <dbReference type="NCBI Taxonomy" id="310955"/>
    <lineage>
        <taxon>Eukaryota</taxon>
        <taxon>Metazoa</taxon>
        <taxon>Ecdysozoa</taxon>
        <taxon>Nematoda</taxon>
        <taxon>Chromadorea</taxon>
        <taxon>Rhabditida</taxon>
        <taxon>Tylenchina</taxon>
        <taxon>Panagrolaimomorpha</taxon>
        <taxon>Panagrolaimoidea</taxon>
        <taxon>Panagrolaimidae</taxon>
        <taxon>Panagrolaimus</taxon>
    </lineage>
</organism>
<dbReference type="Pfam" id="PF00059">
    <property type="entry name" value="Lectin_C"/>
    <property type="match status" value="1"/>
</dbReference>
<dbReference type="AlphaFoldDB" id="A0A914YP38"/>
<dbReference type="SUPFAM" id="SSF56436">
    <property type="entry name" value="C-type lectin-like"/>
    <property type="match status" value="1"/>
</dbReference>
<evidence type="ECO:0000313" key="2">
    <source>
        <dbReference type="Proteomes" id="UP000887577"/>
    </source>
</evidence>
<keyword evidence="2" id="KW-1185">Reference proteome</keyword>
<protein>
    <submittedName>
        <fullName evidence="3">C-type lectin domain-containing protein</fullName>
    </submittedName>
</protein>
<dbReference type="Proteomes" id="UP000887577">
    <property type="component" value="Unplaced"/>
</dbReference>
<dbReference type="Gene3D" id="3.10.100.10">
    <property type="entry name" value="Mannose-Binding Protein A, subunit A"/>
    <property type="match status" value="1"/>
</dbReference>
<dbReference type="PROSITE" id="PS50041">
    <property type="entry name" value="C_TYPE_LECTIN_2"/>
    <property type="match status" value="1"/>
</dbReference>
<reference evidence="3" key="1">
    <citation type="submission" date="2022-11" db="UniProtKB">
        <authorList>
            <consortium name="WormBaseParasite"/>
        </authorList>
    </citation>
    <scope>IDENTIFICATION</scope>
</reference>
<dbReference type="WBParaSite" id="PSU_v2.g2613.t1">
    <property type="protein sequence ID" value="PSU_v2.g2613.t1"/>
    <property type="gene ID" value="PSU_v2.g2613"/>
</dbReference>
<dbReference type="PANTHER" id="PTHR22803">
    <property type="entry name" value="MANNOSE, PHOSPHOLIPASE, LECTIN RECEPTOR RELATED"/>
    <property type="match status" value="1"/>
</dbReference>
<dbReference type="InterPro" id="IPR016186">
    <property type="entry name" value="C-type_lectin-like/link_sf"/>
</dbReference>
<evidence type="ECO:0000313" key="3">
    <source>
        <dbReference type="WBParaSite" id="PSU_v2.g2613.t1"/>
    </source>
</evidence>
<proteinExistence type="predicted"/>
<feature type="domain" description="C-type lectin" evidence="1">
    <location>
        <begin position="460"/>
        <end position="585"/>
    </location>
</feature>
<name>A0A914YP38_9BILA</name>
<accession>A0A914YP38</accession>